<dbReference type="PANTHER" id="PTHR40453">
    <property type="entry name" value="PROTEIN YOEF"/>
    <property type="match status" value="1"/>
</dbReference>
<dbReference type="Gene3D" id="3.40.50.300">
    <property type="entry name" value="P-loop containing nucleotide triphosphate hydrolases"/>
    <property type="match status" value="1"/>
</dbReference>
<evidence type="ECO:0000313" key="2">
    <source>
        <dbReference type="EMBL" id="MCR2043820.1"/>
    </source>
</evidence>
<dbReference type="PANTHER" id="PTHR40453:SF1">
    <property type="entry name" value="PROTEIN YOEF"/>
    <property type="match status" value="1"/>
</dbReference>
<reference evidence="2" key="1">
    <citation type="submission" date="2022-07" db="EMBL/GenBank/DDBJ databases">
        <title>Enhanced cultured diversity of the mouse gut microbiota enables custom-made synthetic communities.</title>
        <authorList>
            <person name="Afrizal A."/>
        </authorList>
    </citation>
    <scope>NUCLEOTIDE SEQUENCE</scope>
    <source>
        <strain evidence="2">DSM 29482</strain>
    </source>
</reference>
<accession>A0A9X2MGY5</accession>
<keyword evidence="1" id="KW-0547">Nucleotide-binding</keyword>
<dbReference type="RefSeq" id="WP_042680550.1">
    <property type="nucleotide sequence ID" value="NZ_CABKTM010000020.1"/>
</dbReference>
<name>A0A9X2MGY5_9FIRM</name>
<sequence>MKKIMLIGETSSGKTTLTQVLNDKEIGYKKTQALEYANNILDTPGEYIENRRYYNAIIMSSVDYDIIGFVQDSTSNNIVFPPNFASMFNKKVIGIITKIDCCNSDVKKAKEYLERAGVGNIFYIDSISNRGIENIRKLLQ</sequence>
<dbReference type="GO" id="GO:0005524">
    <property type="term" value="F:ATP binding"/>
    <property type="evidence" value="ECO:0007669"/>
    <property type="project" value="UniProtKB-UniRule"/>
</dbReference>
<proteinExistence type="inferred from homology"/>
<dbReference type="Pfam" id="PF10662">
    <property type="entry name" value="PduV-EutP"/>
    <property type="match status" value="1"/>
</dbReference>
<dbReference type="PIRSF" id="PIRSF036409">
    <property type="entry name" value="EutP_PduV"/>
    <property type="match status" value="1"/>
</dbReference>
<dbReference type="AlphaFoldDB" id="A0A9X2MGY5"/>
<dbReference type="SUPFAM" id="SSF52540">
    <property type="entry name" value="P-loop containing nucleoside triphosphate hydrolases"/>
    <property type="match status" value="1"/>
</dbReference>
<dbReference type="OrthoDB" id="6179at2"/>
<dbReference type="InterPro" id="IPR027417">
    <property type="entry name" value="P-loop_NTPase"/>
</dbReference>
<evidence type="ECO:0000313" key="3">
    <source>
        <dbReference type="Proteomes" id="UP001142078"/>
    </source>
</evidence>
<dbReference type="EMBL" id="JANJZL010000003">
    <property type="protein sequence ID" value="MCR2043820.1"/>
    <property type="molecule type" value="Genomic_DNA"/>
</dbReference>
<protein>
    <submittedName>
        <fullName evidence="2">EutP/PduV family microcompartment system protein</fullName>
    </submittedName>
</protein>
<comment type="caution">
    <text evidence="2">The sequence shown here is derived from an EMBL/GenBank/DDBJ whole genome shotgun (WGS) entry which is preliminary data.</text>
</comment>
<gene>
    <name evidence="2" type="ORF">NSA23_06760</name>
</gene>
<keyword evidence="3" id="KW-1185">Reference proteome</keyword>
<dbReference type="NCBIfam" id="TIGR02528">
    <property type="entry name" value="EutP"/>
    <property type="match status" value="1"/>
</dbReference>
<evidence type="ECO:0000256" key="1">
    <source>
        <dbReference type="PIRNR" id="PIRNR036409"/>
    </source>
</evidence>
<dbReference type="InterPro" id="IPR012381">
    <property type="entry name" value="EutP_PduV"/>
</dbReference>
<organism evidence="2 3">
    <name type="scientific">Anaerosalibacter massiliensis</name>
    <dbReference type="NCBI Taxonomy" id="1347392"/>
    <lineage>
        <taxon>Bacteria</taxon>
        <taxon>Bacillati</taxon>
        <taxon>Bacillota</taxon>
        <taxon>Tissierellia</taxon>
        <taxon>Tissierellales</taxon>
        <taxon>Sporanaerobacteraceae</taxon>
        <taxon>Anaerosalibacter</taxon>
    </lineage>
</organism>
<dbReference type="CDD" id="cd00882">
    <property type="entry name" value="Ras_like_GTPase"/>
    <property type="match status" value="1"/>
</dbReference>
<comment type="similarity">
    <text evidence="1">Belongs to the EutP/PduV family.</text>
</comment>
<dbReference type="Proteomes" id="UP001142078">
    <property type="component" value="Unassembled WGS sequence"/>
</dbReference>
<dbReference type="GO" id="GO:0006576">
    <property type="term" value="P:biogenic amine metabolic process"/>
    <property type="evidence" value="ECO:0007669"/>
    <property type="project" value="InterPro"/>
</dbReference>